<dbReference type="EMBL" id="BLYI01000027">
    <property type="protein sequence ID" value="GFO84874.1"/>
    <property type="molecule type" value="Genomic_DNA"/>
</dbReference>
<proteinExistence type="predicted"/>
<evidence type="ECO:0000313" key="2">
    <source>
        <dbReference type="Proteomes" id="UP000613208"/>
    </source>
</evidence>
<dbReference type="Proteomes" id="UP000613208">
    <property type="component" value="Unassembled WGS sequence"/>
</dbReference>
<accession>A0A916Q5P5</accession>
<protein>
    <submittedName>
        <fullName evidence="1">Uncharacterized protein</fullName>
    </submittedName>
</protein>
<gene>
    <name evidence="1" type="ORF">ANBU17_12210</name>
</gene>
<keyword evidence="2" id="KW-1185">Reference proteome</keyword>
<comment type="caution">
    <text evidence="1">The sequence shown here is derived from an EMBL/GenBank/DDBJ whole genome shotgun (WGS) entry which is preliminary data.</text>
</comment>
<name>A0A916Q5P5_9FIRM</name>
<reference evidence="1" key="1">
    <citation type="submission" date="2020-06" db="EMBL/GenBank/DDBJ databases">
        <title>Characterization of fructooligosaccharide metabolism and fructooligosaccharide-degrading enzymes in human commensal butyrate producers.</title>
        <authorList>
            <person name="Tanno H."/>
            <person name="Fujii T."/>
            <person name="Hirano K."/>
            <person name="Maeno S."/>
            <person name="Tonozuka T."/>
            <person name="Sakamoto M."/>
            <person name="Ohkuma M."/>
            <person name="Tochio T."/>
            <person name="Endo A."/>
        </authorList>
    </citation>
    <scope>NUCLEOTIDE SEQUENCE</scope>
    <source>
        <strain evidence="1">JCM 17466</strain>
    </source>
</reference>
<organism evidence="1 2">
    <name type="scientific">Anaerostipes butyraticus</name>
    <dbReference type="NCBI Taxonomy" id="645466"/>
    <lineage>
        <taxon>Bacteria</taxon>
        <taxon>Bacillati</taxon>
        <taxon>Bacillota</taxon>
        <taxon>Clostridia</taxon>
        <taxon>Lachnospirales</taxon>
        <taxon>Lachnospiraceae</taxon>
        <taxon>Anaerostipes</taxon>
    </lineage>
</organism>
<evidence type="ECO:0000313" key="1">
    <source>
        <dbReference type="EMBL" id="GFO84874.1"/>
    </source>
</evidence>
<sequence>MPKIIVIHEKSFTMFRIVTIIARKNELIKVIIIAFDFLNLFSNKRPANLIPIYPSNIEAANSINNINILKCDSPKMC</sequence>
<dbReference type="AlphaFoldDB" id="A0A916Q5P5"/>